<organism evidence="1 2">
    <name type="scientific">Apiospora hydei</name>
    <dbReference type="NCBI Taxonomy" id="1337664"/>
    <lineage>
        <taxon>Eukaryota</taxon>
        <taxon>Fungi</taxon>
        <taxon>Dikarya</taxon>
        <taxon>Ascomycota</taxon>
        <taxon>Pezizomycotina</taxon>
        <taxon>Sordariomycetes</taxon>
        <taxon>Xylariomycetidae</taxon>
        <taxon>Amphisphaeriales</taxon>
        <taxon>Apiosporaceae</taxon>
        <taxon>Apiospora</taxon>
    </lineage>
</organism>
<dbReference type="EMBL" id="JAQQWN010000002">
    <property type="protein sequence ID" value="KAK8093432.1"/>
    <property type="molecule type" value="Genomic_DNA"/>
</dbReference>
<proteinExistence type="predicted"/>
<comment type="caution">
    <text evidence="1">The sequence shown here is derived from an EMBL/GenBank/DDBJ whole genome shotgun (WGS) entry which is preliminary data.</text>
</comment>
<reference evidence="1 2" key="1">
    <citation type="submission" date="2023-01" db="EMBL/GenBank/DDBJ databases">
        <title>Analysis of 21 Apiospora genomes using comparative genomics revels a genus with tremendous synthesis potential of carbohydrate active enzymes and secondary metabolites.</title>
        <authorList>
            <person name="Sorensen T."/>
        </authorList>
    </citation>
    <scope>NUCLEOTIDE SEQUENCE [LARGE SCALE GENOMIC DNA]</scope>
    <source>
        <strain evidence="1 2">CBS 114990</strain>
    </source>
</reference>
<dbReference type="Proteomes" id="UP001433268">
    <property type="component" value="Unassembled WGS sequence"/>
</dbReference>
<accession>A0ABR1X9U9</accession>
<gene>
    <name evidence="1" type="ORF">PG997_000117</name>
</gene>
<evidence type="ECO:0000313" key="2">
    <source>
        <dbReference type="Proteomes" id="UP001433268"/>
    </source>
</evidence>
<name>A0ABR1X9U9_9PEZI</name>
<dbReference type="RefSeq" id="XP_066674205.1">
    <property type="nucleotide sequence ID" value="XM_066804432.1"/>
</dbReference>
<keyword evidence="2" id="KW-1185">Reference proteome</keyword>
<protein>
    <submittedName>
        <fullName evidence="1">Uncharacterized protein</fullName>
    </submittedName>
</protein>
<dbReference type="GeneID" id="92037492"/>
<sequence>MLKILPPLPNYTLHTKAHTYDYIPSLHRLILRMSPPKAVHDEAARLLTNIILEASRVALMAQAETPPSLANARLRLGSGTNEVSVEQDGIRTTLYKLPDSEILFDQPGKVISAF</sequence>
<evidence type="ECO:0000313" key="1">
    <source>
        <dbReference type="EMBL" id="KAK8093432.1"/>
    </source>
</evidence>